<dbReference type="SMART" id="SM00849">
    <property type="entry name" value="Lactamase_B"/>
    <property type="match status" value="1"/>
</dbReference>
<dbReference type="InterPro" id="IPR001279">
    <property type="entry name" value="Metallo-B-lactamas"/>
</dbReference>
<dbReference type="PANTHER" id="PTHR43717:SF1">
    <property type="entry name" value="ANAEROBIC NITRIC OXIDE REDUCTASE FLAVORUBREDOXIN"/>
    <property type="match status" value="1"/>
</dbReference>
<dbReference type="PIRSF" id="PIRSF005243">
    <property type="entry name" value="ROO"/>
    <property type="match status" value="1"/>
</dbReference>
<sequence>MKRMDKSFKVTECVTWVGKIDHELQTFHGDELSTQRGSSYNAYLVRGEKTALIDTVWTPFAHEFVENLKSVIDLKDIDYVIALHGECDHSGALPELMREIPNTPVYCSVNGVKSLKGLYHADWDLHPVKTGDTLDLGGGKVFTFVEARMLHWPDNMMAYLQDEKILFSTDVFGQHLASEAMYNDLTDTSSIYYEAKKYYANIVAPFSKMAKLKLQEVAKMNLPIDMICPSHGVIWRDNPAQIVEKYMEWADDYQENKITILYDTMWNSTRRMAEAIAEGVKRADPEVKLVVKSTSKHDKNDILTDVFDSKAVLVGSPTVVNGILSSVAAELDLIREMHPVGKKAAAFGSYGWSGESPKVLAEHLEKAGFEIVCDGLKVNWVPDEAALQQCVEFGANFAKLVK</sequence>
<dbReference type="CDD" id="cd07709">
    <property type="entry name" value="flavodiiron_proteins_MBL-fold"/>
    <property type="match status" value="1"/>
</dbReference>
<evidence type="ECO:0000313" key="3">
    <source>
        <dbReference type="EMBL" id="MEQ2441532.1"/>
    </source>
</evidence>
<dbReference type="Pfam" id="PF19583">
    <property type="entry name" value="ODP"/>
    <property type="match status" value="1"/>
</dbReference>
<accession>A0ABV1E2K0</accession>
<dbReference type="InterPro" id="IPR008254">
    <property type="entry name" value="Flavodoxin/NO_synth"/>
</dbReference>
<gene>
    <name evidence="3" type="ORF">WMO26_11905</name>
</gene>
<evidence type="ECO:0000259" key="2">
    <source>
        <dbReference type="PROSITE" id="PS50902"/>
    </source>
</evidence>
<dbReference type="EMBL" id="JBBMFD010000028">
    <property type="protein sequence ID" value="MEQ2441532.1"/>
    <property type="molecule type" value="Genomic_DNA"/>
</dbReference>
<dbReference type="InterPro" id="IPR016440">
    <property type="entry name" value="Rubredoxin-O_OxRdtase"/>
</dbReference>
<dbReference type="NCBIfam" id="NF008887">
    <property type="entry name" value="PRK11921.1"/>
    <property type="match status" value="1"/>
</dbReference>
<dbReference type="SUPFAM" id="SSF52218">
    <property type="entry name" value="Flavoproteins"/>
    <property type="match status" value="1"/>
</dbReference>
<dbReference type="Gene3D" id="3.40.50.360">
    <property type="match status" value="1"/>
</dbReference>
<dbReference type="SUPFAM" id="SSF56281">
    <property type="entry name" value="Metallo-hydrolase/oxidoreductase"/>
    <property type="match status" value="1"/>
</dbReference>
<dbReference type="InterPro" id="IPR045761">
    <property type="entry name" value="ODP_dom"/>
</dbReference>
<evidence type="ECO:0000313" key="4">
    <source>
        <dbReference type="Proteomes" id="UP001489509"/>
    </source>
</evidence>
<comment type="caution">
    <text evidence="3">The sequence shown here is derived from an EMBL/GenBank/DDBJ whole genome shotgun (WGS) entry which is preliminary data.</text>
</comment>
<evidence type="ECO:0000256" key="1">
    <source>
        <dbReference type="ARBA" id="ARBA00007121"/>
    </source>
</evidence>
<dbReference type="InterPro" id="IPR036866">
    <property type="entry name" value="RibonucZ/Hydroxyglut_hydro"/>
</dbReference>
<organism evidence="3 4">
    <name type="scientific">Solibaculum intestinale</name>
    <dbReference type="NCBI Taxonomy" id="3133165"/>
    <lineage>
        <taxon>Bacteria</taxon>
        <taxon>Bacillati</taxon>
        <taxon>Bacillota</taxon>
        <taxon>Clostridia</taxon>
        <taxon>Eubacteriales</taxon>
        <taxon>Oscillospiraceae</taxon>
        <taxon>Solibaculum</taxon>
    </lineage>
</organism>
<dbReference type="PROSITE" id="PS50902">
    <property type="entry name" value="FLAVODOXIN_LIKE"/>
    <property type="match status" value="1"/>
</dbReference>
<dbReference type="RefSeq" id="WP_349220671.1">
    <property type="nucleotide sequence ID" value="NZ_JBBMFD010000028.1"/>
</dbReference>
<dbReference type="Pfam" id="PF00258">
    <property type="entry name" value="Flavodoxin_1"/>
    <property type="match status" value="1"/>
</dbReference>
<dbReference type="Proteomes" id="UP001489509">
    <property type="component" value="Unassembled WGS sequence"/>
</dbReference>
<name>A0ABV1E2K0_9FIRM</name>
<dbReference type="PANTHER" id="PTHR43717">
    <property type="entry name" value="ANAEROBIC NITRIC OXIDE REDUCTASE FLAVORUBREDOXIN"/>
    <property type="match status" value="1"/>
</dbReference>
<protein>
    <submittedName>
        <fullName evidence="3">Anaerobic nitric oxide reductase flavorubredoxin</fullName>
    </submittedName>
</protein>
<reference evidence="3 4" key="1">
    <citation type="submission" date="2024-03" db="EMBL/GenBank/DDBJ databases">
        <title>Human intestinal bacterial collection.</title>
        <authorList>
            <person name="Pauvert C."/>
            <person name="Hitch T.C.A."/>
            <person name="Clavel T."/>
        </authorList>
    </citation>
    <scope>NUCLEOTIDE SEQUENCE [LARGE SCALE GENOMIC DNA]</scope>
    <source>
        <strain evidence="3 4">CLA-JM-H44</strain>
    </source>
</reference>
<feature type="domain" description="Flavodoxin-like" evidence="2">
    <location>
        <begin position="258"/>
        <end position="398"/>
    </location>
</feature>
<comment type="similarity">
    <text evidence="1">In the N-terminal section; belongs to the zinc metallo-hydrolase group 3 family.</text>
</comment>
<dbReference type="Gene3D" id="3.60.15.10">
    <property type="entry name" value="Ribonuclease Z/Hydroxyacylglutathione hydrolase-like"/>
    <property type="match status" value="1"/>
</dbReference>
<proteinExistence type="inferred from homology"/>
<keyword evidence="4" id="KW-1185">Reference proteome</keyword>
<dbReference type="InterPro" id="IPR029039">
    <property type="entry name" value="Flavoprotein-like_sf"/>
</dbReference>